<name>A0A941DGY1_9BURK</name>
<reference evidence="2" key="1">
    <citation type="submission" date="2021-04" db="EMBL/GenBank/DDBJ databases">
        <title>novel species isolated from subtropical streams in China.</title>
        <authorList>
            <person name="Lu H."/>
        </authorList>
    </citation>
    <scope>NUCLEOTIDE SEQUENCE</scope>
    <source>
        <strain evidence="2">LFS511W</strain>
    </source>
</reference>
<dbReference type="Proteomes" id="UP000680067">
    <property type="component" value="Unassembled WGS sequence"/>
</dbReference>
<dbReference type="AlphaFoldDB" id="A0A941DGY1"/>
<comment type="caution">
    <text evidence="2">The sequence shown here is derived from an EMBL/GenBank/DDBJ whole genome shotgun (WGS) entry which is preliminary data.</text>
</comment>
<keyword evidence="3" id="KW-1185">Reference proteome</keyword>
<dbReference type="PANTHER" id="PTHR22753">
    <property type="entry name" value="TRANSMEMBRANE PROTEIN 68"/>
    <property type="match status" value="1"/>
</dbReference>
<sequence>MKLILLPGLDGNGALFESLVRCIGQQYECVVVRYPQRAEWKLTDYVEYVAQHIGDDEQVILLGESFSGSVAVSLAAQLEERCKALILAASFCRSPRWLLRAGEFALPFIPFRYIPLAIMQTLLFGMVSPTLRKNFEQVWRSLPQSVIVSRLQLLANLDCTESLRSVAAPVLYLQAQQDLLVPTAIGQELRRYCPQMTLQPLPGPHGILQRYPEESWTIISSWLSQQGLSAVRGV</sequence>
<dbReference type="GO" id="GO:0016787">
    <property type="term" value="F:hydrolase activity"/>
    <property type="evidence" value="ECO:0007669"/>
    <property type="project" value="UniProtKB-KW"/>
</dbReference>
<accession>A0A941DGY1</accession>
<gene>
    <name evidence="2" type="ORF">KDM89_01015</name>
</gene>
<evidence type="ECO:0000259" key="1">
    <source>
        <dbReference type="Pfam" id="PF12697"/>
    </source>
</evidence>
<evidence type="ECO:0000313" key="3">
    <source>
        <dbReference type="Proteomes" id="UP000680067"/>
    </source>
</evidence>
<organism evidence="2 3">
    <name type="scientific">Undibacterium luofuense</name>
    <dbReference type="NCBI Taxonomy" id="2828733"/>
    <lineage>
        <taxon>Bacteria</taxon>
        <taxon>Pseudomonadati</taxon>
        <taxon>Pseudomonadota</taxon>
        <taxon>Betaproteobacteria</taxon>
        <taxon>Burkholderiales</taxon>
        <taxon>Oxalobacteraceae</taxon>
        <taxon>Undibacterium</taxon>
    </lineage>
</organism>
<evidence type="ECO:0000313" key="2">
    <source>
        <dbReference type="EMBL" id="MBR7780707.1"/>
    </source>
</evidence>
<dbReference type="InterPro" id="IPR000073">
    <property type="entry name" value="AB_hydrolase_1"/>
</dbReference>
<dbReference type="Pfam" id="PF12697">
    <property type="entry name" value="Abhydrolase_6"/>
    <property type="match status" value="1"/>
</dbReference>
<dbReference type="EMBL" id="JAGSPN010000001">
    <property type="protein sequence ID" value="MBR7780707.1"/>
    <property type="molecule type" value="Genomic_DNA"/>
</dbReference>
<dbReference type="InterPro" id="IPR029058">
    <property type="entry name" value="AB_hydrolase_fold"/>
</dbReference>
<dbReference type="PANTHER" id="PTHR22753:SF14">
    <property type="entry name" value="MONOACYLGLYCEROL_DIACYLGLYCEROL O-ACYLTRANSFERASE"/>
    <property type="match status" value="1"/>
</dbReference>
<feature type="domain" description="AB hydrolase-1" evidence="1">
    <location>
        <begin position="4"/>
        <end position="190"/>
    </location>
</feature>
<dbReference type="Gene3D" id="3.40.50.1820">
    <property type="entry name" value="alpha/beta hydrolase"/>
    <property type="match status" value="1"/>
</dbReference>
<dbReference type="RefSeq" id="WP_212686095.1">
    <property type="nucleotide sequence ID" value="NZ_JAGSPN010000001.1"/>
</dbReference>
<dbReference type="SUPFAM" id="SSF53474">
    <property type="entry name" value="alpha/beta-Hydrolases"/>
    <property type="match status" value="1"/>
</dbReference>
<keyword evidence="2" id="KW-0378">Hydrolase</keyword>
<protein>
    <submittedName>
        <fullName evidence="2">Alpha/beta hydrolase</fullName>
    </submittedName>
</protein>
<proteinExistence type="predicted"/>
<dbReference type="GO" id="GO:0016020">
    <property type="term" value="C:membrane"/>
    <property type="evidence" value="ECO:0007669"/>
    <property type="project" value="TreeGrafter"/>
</dbReference>